<dbReference type="AlphaFoldDB" id="A0A6J8BXM8"/>
<evidence type="ECO:0000313" key="2">
    <source>
        <dbReference type="Proteomes" id="UP000507470"/>
    </source>
</evidence>
<proteinExistence type="predicted"/>
<organism evidence="1 2">
    <name type="scientific">Mytilus coruscus</name>
    <name type="common">Sea mussel</name>
    <dbReference type="NCBI Taxonomy" id="42192"/>
    <lineage>
        <taxon>Eukaryota</taxon>
        <taxon>Metazoa</taxon>
        <taxon>Spiralia</taxon>
        <taxon>Lophotrochozoa</taxon>
        <taxon>Mollusca</taxon>
        <taxon>Bivalvia</taxon>
        <taxon>Autobranchia</taxon>
        <taxon>Pteriomorphia</taxon>
        <taxon>Mytilida</taxon>
        <taxon>Mytiloidea</taxon>
        <taxon>Mytilidae</taxon>
        <taxon>Mytilinae</taxon>
        <taxon>Mytilus</taxon>
    </lineage>
</organism>
<sequence>MHVCKGNTSWHDILLHSISECLPDTVDIRLHSAFGKTVHWFIHDADQDTDSTAQDLYTSTKLSYTTVNSACECPCSQLGKQNTTEFPIEGQSMHIKKRLEELENAIRINPKTTSKYSATIISAADDSLSSRVIGCIGAFVICLLNAFKAYSCIHGLTIKHLERYIHLVFY</sequence>
<dbReference type="EMBL" id="CACVKT020003987">
    <property type="protein sequence ID" value="CAC5387167.1"/>
    <property type="molecule type" value="Genomic_DNA"/>
</dbReference>
<gene>
    <name evidence="1" type="ORF">MCOR_22533</name>
</gene>
<dbReference type="OrthoDB" id="6146277at2759"/>
<keyword evidence="2" id="KW-1185">Reference proteome</keyword>
<dbReference type="Proteomes" id="UP000507470">
    <property type="component" value="Unassembled WGS sequence"/>
</dbReference>
<name>A0A6J8BXM8_MYTCO</name>
<evidence type="ECO:0000313" key="1">
    <source>
        <dbReference type="EMBL" id="CAC5387167.1"/>
    </source>
</evidence>
<accession>A0A6J8BXM8</accession>
<reference evidence="1 2" key="1">
    <citation type="submission" date="2020-06" db="EMBL/GenBank/DDBJ databases">
        <authorList>
            <person name="Li R."/>
            <person name="Bekaert M."/>
        </authorList>
    </citation>
    <scope>NUCLEOTIDE SEQUENCE [LARGE SCALE GENOMIC DNA]</scope>
    <source>
        <strain evidence="2">wild</strain>
    </source>
</reference>
<protein>
    <submittedName>
        <fullName evidence="1">Uncharacterized protein</fullName>
    </submittedName>
</protein>